<evidence type="ECO:0000313" key="2">
    <source>
        <dbReference type="Proteomes" id="UP000241884"/>
    </source>
</evidence>
<dbReference type="Gene3D" id="3.40.1350.10">
    <property type="match status" value="1"/>
</dbReference>
<dbReference type="GO" id="GO:0003676">
    <property type="term" value="F:nucleic acid binding"/>
    <property type="evidence" value="ECO:0007669"/>
    <property type="project" value="InterPro"/>
</dbReference>
<proteinExistence type="predicted"/>
<name>A0A2L0HLR6_9CAUD</name>
<sequence>MEEAEIVRRMMARLNSIPGVYCLRTHGGSFQQKGTPDVLGSAFGHFFAIEAKRSEKEKPKKAQQYNLKKFREAGGKTFVSWDPQAQEVVEWIKSLSG</sequence>
<dbReference type="InterPro" id="IPR011856">
    <property type="entry name" value="tRNA_endonuc-like_dom_sf"/>
</dbReference>
<evidence type="ECO:0000313" key="1">
    <source>
        <dbReference type="EMBL" id="AUX82621.1"/>
    </source>
</evidence>
<dbReference type="InterPro" id="IPR011335">
    <property type="entry name" value="Restrct_endonuc-II-like"/>
</dbReference>
<gene>
    <name evidence="1" type="primary">34</name>
    <name evidence="1" type="ORF">PBI_AUBERGINE_34</name>
</gene>
<protein>
    <submittedName>
        <fullName evidence="1">Nuclease</fullName>
    </submittedName>
</protein>
<dbReference type="EMBL" id="MG839015">
    <property type="protein sequence ID" value="AUX82621.1"/>
    <property type="molecule type" value="Genomic_DNA"/>
</dbReference>
<dbReference type="Proteomes" id="UP000241884">
    <property type="component" value="Segment"/>
</dbReference>
<reference evidence="2" key="1">
    <citation type="submission" date="2018-01" db="EMBL/GenBank/DDBJ databases">
        <authorList>
            <person name="Gaut B.S."/>
            <person name="Morton B.R."/>
            <person name="Clegg M.T."/>
            <person name="Duvall M.R."/>
        </authorList>
    </citation>
    <scope>NUCLEOTIDE SEQUENCE [LARGE SCALE GENOMIC DNA]</scope>
</reference>
<dbReference type="SUPFAM" id="SSF52980">
    <property type="entry name" value="Restriction endonuclease-like"/>
    <property type="match status" value="1"/>
</dbReference>
<organism evidence="1 2">
    <name type="scientific">Microbacterium phage Aubergine</name>
    <dbReference type="NCBI Taxonomy" id="2079577"/>
    <lineage>
        <taxon>Viruses</taxon>
        <taxon>Duplodnaviria</taxon>
        <taxon>Heunggongvirae</taxon>
        <taxon>Uroviricota</taxon>
        <taxon>Caudoviricetes</taxon>
        <taxon>Ilzatvirus</taxon>
        <taxon>Ilzatvirus ilzat</taxon>
    </lineage>
</organism>
<accession>A0A2L0HLR6</accession>